<dbReference type="SMART" id="SM00530">
    <property type="entry name" value="HTH_XRE"/>
    <property type="match status" value="1"/>
</dbReference>
<dbReference type="Proteomes" id="UP000462014">
    <property type="component" value="Unassembled WGS sequence"/>
</dbReference>
<keyword evidence="3" id="KW-1185">Reference proteome</keyword>
<proteinExistence type="predicted"/>
<dbReference type="Pfam" id="PF01381">
    <property type="entry name" value="HTH_3"/>
    <property type="match status" value="1"/>
</dbReference>
<dbReference type="InterPro" id="IPR010982">
    <property type="entry name" value="Lambda_DNA-bd_dom_sf"/>
</dbReference>
<dbReference type="InterPro" id="IPR001387">
    <property type="entry name" value="Cro/C1-type_HTH"/>
</dbReference>
<protein>
    <submittedName>
        <fullName evidence="2">Helix-turn-helix domain-containing protein</fullName>
    </submittedName>
</protein>
<dbReference type="AlphaFoldDB" id="A0A7K1SZ42"/>
<dbReference type="CDD" id="cd00093">
    <property type="entry name" value="HTH_XRE"/>
    <property type="match status" value="1"/>
</dbReference>
<evidence type="ECO:0000313" key="2">
    <source>
        <dbReference type="EMBL" id="MVN22579.1"/>
    </source>
</evidence>
<evidence type="ECO:0000259" key="1">
    <source>
        <dbReference type="PROSITE" id="PS50943"/>
    </source>
</evidence>
<dbReference type="EMBL" id="WPIK01000012">
    <property type="protein sequence ID" value="MVN22579.1"/>
    <property type="molecule type" value="Genomic_DNA"/>
</dbReference>
<feature type="domain" description="HTH cro/C1-type" evidence="1">
    <location>
        <begin position="42"/>
        <end position="85"/>
    </location>
</feature>
<dbReference type="SUPFAM" id="SSF47413">
    <property type="entry name" value="lambda repressor-like DNA-binding domains"/>
    <property type="match status" value="1"/>
</dbReference>
<dbReference type="GO" id="GO:0003677">
    <property type="term" value="F:DNA binding"/>
    <property type="evidence" value="ECO:0007669"/>
    <property type="project" value="InterPro"/>
</dbReference>
<organism evidence="2 3">
    <name type="scientific">Mucilaginibacter arboris</name>
    <dbReference type="NCBI Taxonomy" id="2682090"/>
    <lineage>
        <taxon>Bacteria</taxon>
        <taxon>Pseudomonadati</taxon>
        <taxon>Bacteroidota</taxon>
        <taxon>Sphingobacteriia</taxon>
        <taxon>Sphingobacteriales</taxon>
        <taxon>Sphingobacteriaceae</taxon>
        <taxon>Mucilaginibacter</taxon>
    </lineage>
</organism>
<dbReference type="PROSITE" id="PS50943">
    <property type="entry name" value="HTH_CROC1"/>
    <property type="match status" value="1"/>
</dbReference>
<sequence>MMKKKNLTSLNEFIDEEVGPKGTKKRDEFDKGFEAFKLGVLIQQARQEKGLTQEQVAELSGTNKSYISKLEKDLKDIRFSTLQRIISEGLGGHLEISIKL</sequence>
<accession>A0A7K1SZ42</accession>
<dbReference type="Gene3D" id="1.10.260.40">
    <property type="entry name" value="lambda repressor-like DNA-binding domains"/>
    <property type="match status" value="1"/>
</dbReference>
<gene>
    <name evidence="2" type="ORF">GO621_13665</name>
</gene>
<name>A0A7K1SZ42_9SPHI</name>
<reference evidence="2 3" key="1">
    <citation type="submission" date="2019-12" db="EMBL/GenBank/DDBJ databases">
        <title>Mucilaginibacter sp. HMF7410 genome sequencing and assembly.</title>
        <authorList>
            <person name="Kang H."/>
            <person name="Cha I."/>
            <person name="Kim H."/>
            <person name="Joh K."/>
        </authorList>
    </citation>
    <scope>NUCLEOTIDE SEQUENCE [LARGE SCALE GENOMIC DNA]</scope>
    <source>
        <strain evidence="2 3">HMF7410</strain>
    </source>
</reference>
<evidence type="ECO:0000313" key="3">
    <source>
        <dbReference type="Proteomes" id="UP000462014"/>
    </source>
</evidence>
<comment type="caution">
    <text evidence="2">The sequence shown here is derived from an EMBL/GenBank/DDBJ whole genome shotgun (WGS) entry which is preliminary data.</text>
</comment>